<comment type="catalytic activity">
    <reaction evidence="10">
        <text>2'-deoxyribonucleotide-(2'-deoxyribose 5'-phosphate)-2'-deoxyribonucleotide-DNA = a 3'-end 2'-deoxyribonucleotide-(2,3-dehydro-2,3-deoxyribose 5'-phosphate)-DNA + a 5'-end 5'-phospho-2'-deoxyribonucleoside-DNA + H(+)</text>
        <dbReference type="Rhea" id="RHEA:66592"/>
        <dbReference type="Rhea" id="RHEA-COMP:13180"/>
        <dbReference type="Rhea" id="RHEA-COMP:16897"/>
        <dbReference type="Rhea" id="RHEA-COMP:17067"/>
        <dbReference type="ChEBI" id="CHEBI:15378"/>
        <dbReference type="ChEBI" id="CHEBI:136412"/>
        <dbReference type="ChEBI" id="CHEBI:157695"/>
        <dbReference type="ChEBI" id="CHEBI:167181"/>
        <dbReference type="EC" id="4.2.99.18"/>
    </reaction>
</comment>
<dbReference type="NCBIfam" id="TIGR01083">
    <property type="entry name" value="nth"/>
    <property type="match status" value="1"/>
</dbReference>
<dbReference type="Gene3D" id="1.10.340.30">
    <property type="entry name" value="Hypothetical protein, domain 2"/>
    <property type="match status" value="1"/>
</dbReference>
<dbReference type="FunFam" id="1.10.340.30:FF:000001">
    <property type="entry name" value="Endonuclease III"/>
    <property type="match status" value="1"/>
</dbReference>
<dbReference type="InterPro" id="IPR005759">
    <property type="entry name" value="Nth"/>
</dbReference>
<dbReference type="CDD" id="cd00056">
    <property type="entry name" value="ENDO3c"/>
    <property type="match status" value="1"/>
</dbReference>
<keyword evidence="14" id="KW-1185">Reference proteome</keyword>
<proteinExistence type="inferred from homology"/>
<keyword evidence="6 10" id="KW-0408">Iron</keyword>
<dbReference type="InterPro" id="IPR000445">
    <property type="entry name" value="HhH_motif"/>
</dbReference>
<evidence type="ECO:0000256" key="11">
    <source>
        <dbReference type="SAM" id="MobiDB-lite"/>
    </source>
</evidence>
<keyword evidence="7 10" id="KW-0411">Iron-sulfur</keyword>
<comment type="caution">
    <text evidence="13">The sequence shown here is derived from an EMBL/GenBank/DDBJ whole genome shotgun (WGS) entry which is preliminary data.</text>
</comment>
<evidence type="ECO:0000256" key="10">
    <source>
        <dbReference type="HAMAP-Rule" id="MF_00942"/>
    </source>
</evidence>
<feature type="binding site" evidence="10">
    <location>
        <position position="222"/>
    </location>
    <ligand>
        <name>[4Fe-4S] cluster</name>
        <dbReference type="ChEBI" id="CHEBI:49883"/>
    </ligand>
</feature>
<feature type="binding site" evidence="10">
    <location>
        <position position="229"/>
    </location>
    <ligand>
        <name>[4Fe-4S] cluster</name>
        <dbReference type="ChEBI" id="CHEBI:49883"/>
    </ligand>
</feature>
<dbReference type="GO" id="GO:0140078">
    <property type="term" value="F:class I DNA-(apurinic or apyrimidinic site) endonuclease activity"/>
    <property type="evidence" value="ECO:0007669"/>
    <property type="project" value="UniProtKB-EC"/>
</dbReference>
<keyword evidence="10" id="KW-0238">DNA-binding</keyword>
<evidence type="ECO:0000256" key="4">
    <source>
        <dbReference type="ARBA" id="ARBA00022763"/>
    </source>
</evidence>
<keyword evidence="4 10" id="KW-0227">DNA damage</keyword>
<dbReference type="GO" id="GO:0046872">
    <property type="term" value="F:metal ion binding"/>
    <property type="evidence" value="ECO:0007669"/>
    <property type="project" value="UniProtKB-KW"/>
</dbReference>
<dbReference type="InterPro" id="IPR023170">
    <property type="entry name" value="HhH_base_excis_C"/>
</dbReference>
<evidence type="ECO:0000256" key="6">
    <source>
        <dbReference type="ARBA" id="ARBA00023004"/>
    </source>
</evidence>
<dbReference type="InterPro" id="IPR011257">
    <property type="entry name" value="DNA_glycosylase"/>
</dbReference>
<dbReference type="SUPFAM" id="SSF48150">
    <property type="entry name" value="DNA-glycosylase"/>
    <property type="match status" value="1"/>
</dbReference>
<dbReference type="SMART" id="SM00525">
    <property type="entry name" value="FES"/>
    <property type="match status" value="1"/>
</dbReference>
<evidence type="ECO:0000256" key="3">
    <source>
        <dbReference type="ARBA" id="ARBA00022723"/>
    </source>
</evidence>
<keyword evidence="13" id="KW-0255">Endonuclease</keyword>
<dbReference type="GO" id="GO:0019104">
    <property type="term" value="F:DNA N-glycosylase activity"/>
    <property type="evidence" value="ECO:0007669"/>
    <property type="project" value="UniProtKB-UniRule"/>
</dbReference>
<evidence type="ECO:0000256" key="7">
    <source>
        <dbReference type="ARBA" id="ARBA00023014"/>
    </source>
</evidence>
<dbReference type="PANTHER" id="PTHR10359">
    <property type="entry name" value="A/G-SPECIFIC ADENINE GLYCOSYLASE/ENDONUCLEASE III"/>
    <property type="match status" value="1"/>
</dbReference>
<dbReference type="PANTHER" id="PTHR10359:SF18">
    <property type="entry name" value="ENDONUCLEASE III"/>
    <property type="match status" value="1"/>
</dbReference>
<reference evidence="13 14" key="1">
    <citation type="submission" date="2017-10" db="EMBL/GenBank/DDBJ databases">
        <title>Sequencing the genomes of 1000 actinobacteria strains.</title>
        <authorList>
            <person name="Klenk H.-P."/>
        </authorList>
    </citation>
    <scope>NUCLEOTIDE SEQUENCE [LARGE SCALE GENOMIC DNA]</scope>
    <source>
        <strain evidence="13 14">DSM 20688</strain>
    </source>
</reference>
<dbReference type="Proteomes" id="UP000221653">
    <property type="component" value="Unassembled WGS sequence"/>
</dbReference>
<keyword evidence="2 10" id="KW-0004">4Fe-4S</keyword>
<dbReference type="Pfam" id="PF00633">
    <property type="entry name" value="HHH"/>
    <property type="match status" value="1"/>
</dbReference>
<dbReference type="EMBL" id="PDJF01000001">
    <property type="protein sequence ID" value="PFG27455.1"/>
    <property type="molecule type" value="Genomic_DNA"/>
</dbReference>
<dbReference type="STRING" id="1724.GCA_001044175_00698"/>
<feature type="region of interest" description="Disordered" evidence="11">
    <location>
        <begin position="1"/>
        <end position="35"/>
    </location>
</feature>
<keyword evidence="10 13" id="KW-0456">Lyase</keyword>
<gene>
    <name evidence="10" type="primary">nth</name>
    <name evidence="13" type="ORF">ATK06_0515</name>
</gene>
<dbReference type="Pfam" id="PF00730">
    <property type="entry name" value="HhH-GPD"/>
    <property type="match status" value="1"/>
</dbReference>
<feature type="binding site" evidence="10">
    <location>
        <position position="232"/>
    </location>
    <ligand>
        <name>[4Fe-4S] cluster</name>
        <dbReference type="ChEBI" id="CHEBI:49883"/>
    </ligand>
</feature>
<comment type="cofactor">
    <cofactor evidence="10">
        <name>[4Fe-4S] cluster</name>
        <dbReference type="ChEBI" id="CHEBI:49883"/>
    </cofactor>
    <text evidence="10">Binds 1 [4Fe-4S] cluster.</text>
</comment>
<evidence type="ECO:0000256" key="9">
    <source>
        <dbReference type="ARBA" id="ARBA00023295"/>
    </source>
</evidence>
<evidence type="ECO:0000256" key="8">
    <source>
        <dbReference type="ARBA" id="ARBA00023204"/>
    </source>
</evidence>
<feature type="binding site" evidence="10">
    <location>
        <position position="238"/>
    </location>
    <ligand>
        <name>[4Fe-4S] cluster</name>
        <dbReference type="ChEBI" id="CHEBI:49883"/>
    </ligand>
</feature>
<keyword evidence="3 10" id="KW-0479">Metal-binding</keyword>
<dbReference type="GO" id="GO:0003677">
    <property type="term" value="F:DNA binding"/>
    <property type="evidence" value="ECO:0007669"/>
    <property type="project" value="UniProtKB-UniRule"/>
</dbReference>
<comment type="similarity">
    <text evidence="1 10">Belongs to the Nth/MutY family.</text>
</comment>
<evidence type="ECO:0000256" key="5">
    <source>
        <dbReference type="ARBA" id="ARBA00022801"/>
    </source>
</evidence>
<dbReference type="GO" id="GO:0006285">
    <property type="term" value="P:base-excision repair, AP site formation"/>
    <property type="evidence" value="ECO:0007669"/>
    <property type="project" value="TreeGrafter"/>
</dbReference>
<sequence>MSGSIVKMAGMASTLTRPTPHAPGKHPAARGESQLARVRRARRINRTLEWVHPDAHCELDFNNAFELLVATVLSAQTTDVRVNSITPALFAAYPTPEALGEANIEEVEEIIRPTGFYRAKAKNIVGLGHVLATEHGGEVPEDMESLVALPGVGRKTAHVVRGNAFGYPGLTIDTHVGRLARRLQLTENEDPVAVEKDLAELIEKREWTMFSHRMIFQGRRVCHSRKAACGACVIAADCPSFGLEGPADPVEAEKLVTGDRAEELVAAAREEDRHYEK</sequence>
<accession>A0A2A9DMR9</accession>
<protein>
    <recommendedName>
        <fullName evidence="10">Endonuclease III</fullName>
        <ecNumber evidence="10">4.2.99.18</ecNumber>
    </recommendedName>
    <alternativeName>
        <fullName evidence="10">DNA-(apurinic or apyrimidinic site) lyase</fullName>
    </alternativeName>
</protein>
<evidence type="ECO:0000313" key="14">
    <source>
        <dbReference type="Proteomes" id="UP000221653"/>
    </source>
</evidence>
<evidence type="ECO:0000256" key="2">
    <source>
        <dbReference type="ARBA" id="ARBA00022485"/>
    </source>
</evidence>
<dbReference type="GO" id="GO:0051539">
    <property type="term" value="F:4 iron, 4 sulfur cluster binding"/>
    <property type="evidence" value="ECO:0007669"/>
    <property type="project" value="UniProtKB-UniRule"/>
</dbReference>
<dbReference type="AlphaFoldDB" id="A0A2A9DMR9"/>
<dbReference type="HAMAP" id="MF_00942">
    <property type="entry name" value="Nth"/>
    <property type="match status" value="1"/>
</dbReference>
<evidence type="ECO:0000313" key="13">
    <source>
        <dbReference type="EMBL" id="PFG27455.1"/>
    </source>
</evidence>
<evidence type="ECO:0000256" key="1">
    <source>
        <dbReference type="ARBA" id="ARBA00008343"/>
    </source>
</evidence>
<keyword evidence="13" id="KW-0540">Nuclease</keyword>
<keyword evidence="9 10" id="KW-0326">Glycosidase</keyword>
<keyword evidence="5 10" id="KW-0378">Hydrolase</keyword>
<name>A0A2A9DMR9_9CORY</name>
<dbReference type="EC" id="4.2.99.18" evidence="10"/>
<keyword evidence="8 10" id="KW-0234">DNA repair</keyword>
<comment type="function">
    <text evidence="10">DNA repair enzyme that has both DNA N-glycosylase activity and AP-lyase activity. The DNA N-glycosylase activity releases various damaged pyrimidines from DNA by cleaving the N-glycosidic bond, leaving an AP (apurinic/apyrimidinic) site. The AP-lyase activity cleaves the phosphodiester bond 3' to the AP site by a beta-elimination, leaving a 3'-terminal unsaturated sugar and a product with a terminal 5'-phosphate.</text>
</comment>
<dbReference type="Gene3D" id="1.10.1670.10">
    <property type="entry name" value="Helix-hairpin-Helix base-excision DNA repair enzymes (C-terminal)"/>
    <property type="match status" value="1"/>
</dbReference>
<feature type="domain" description="HhH-GPD" evidence="12">
    <location>
        <begin position="73"/>
        <end position="220"/>
    </location>
</feature>
<evidence type="ECO:0000259" key="12">
    <source>
        <dbReference type="SMART" id="SM00478"/>
    </source>
</evidence>
<organism evidence="13 14">
    <name type="scientific">Corynebacterium renale</name>
    <dbReference type="NCBI Taxonomy" id="1724"/>
    <lineage>
        <taxon>Bacteria</taxon>
        <taxon>Bacillati</taxon>
        <taxon>Actinomycetota</taxon>
        <taxon>Actinomycetes</taxon>
        <taxon>Mycobacteriales</taxon>
        <taxon>Corynebacteriaceae</taxon>
        <taxon>Corynebacterium</taxon>
    </lineage>
</organism>
<dbReference type="InterPro" id="IPR003651">
    <property type="entry name" value="Endonuclease3_FeS-loop_motif"/>
</dbReference>
<dbReference type="SMART" id="SM00478">
    <property type="entry name" value="ENDO3c"/>
    <property type="match status" value="1"/>
</dbReference>
<dbReference type="InterPro" id="IPR003265">
    <property type="entry name" value="HhH-GPD_domain"/>
</dbReference>